<evidence type="ECO:0000256" key="4">
    <source>
        <dbReference type="ARBA" id="ARBA00022494"/>
    </source>
</evidence>
<comment type="caution">
    <text evidence="19">The sequence shown here is derived from an EMBL/GenBank/DDBJ whole genome shotgun (WGS) entry which is preliminary data.</text>
</comment>
<gene>
    <name evidence="19" type="ORF">SEMRO_1292_G260030.1</name>
</gene>
<reference evidence="19" key="1">
    <citation type="submission" date="2020-06" db="EMBL/GenBank/DDBJ databases">
        <authorList>
            <consortium name="Plant Systems Biology data submission"/>
        </authorList>
    </citation>
    <scope>NUCLEOTIDE SEQUENCE</scope>
    <source>
        <strain evidence="19">D6</strain>
    </source>
</reference>
<evidence type="ECO:0000256" key="7">
    <source>
        <dbReference type="ARBA" id="ARBA00022640"/>
    </source>
</evidence>
<evidence type="ECO:0000256" key="15">
    <source>
        <dbReference type="ARBA" id="ARBA00023276"/>
    </source>
</evidence>
<dbReference type="GO" id="GO:0016168">
    <property type="term" value="F:chlorophyll binding"/>
    <property type="evidence" value="ECO:0007669"/>
    <property type="project" value="UniProtKB-KW"/>
</dbReference>
<keyword evidence="6" id="KW-0602">Photosynthesis</keyword>
<accession>A0A9N8HTM9</accession>
<evidence type="ECO:0000256" key="14">
    <source>
        <dbReference type="ARBA" id="ARBA00023243"/>
    </source>
</evidence>
<keyword evidence="20" id="KW-1185">Reference proteome</keyword>
<evidence type="ECO:0000256" key="5">
    <source>
        <dbReference type="ARBA" id="ARBA00022528"/>
    </source>
</evidence>
<sequence length="208" mass="22402">MKIAILASLLATASAFVPSSTVSRSDVATSMSFEDQLGAQPPLGFFDPLGLLSDADEEKFNRLRYTEIKHGRICMLAIVGHMVTASGSRLAGDIDYSGTAFSDIPAGLAAFDKIPAAGVLQVIAFIGFLELSVMKDITGGEFVGDFRNGFIDFGWDLLTPEEQERKRGIELNNGRAAQMGILALMVHEKLDGNPYIINDLVGKPVDFN</sequence>
<evidence type="ECO:0000256" key="3">
    <source>
        <dbReference type="ARBA" id="ARBA00005933"/>
    </source>
</evidence>
<keyword evidence="13" id="KW-0472">Membrane</keyword>
<keyword evidence="15" id="KW-0604">Photosystem II</keyword>
<dbReference type="InterPro" id="IPR022796">
    <property type="entry name" value="Chloroa_b-bind"/>
</dbReference>
<comment type="subunit">
    <text evidence="16">The LHC complex of chromophytic algae is composed of fucoxanthin, chlorophyll A and C bound non-covalently by fucoxanthin chlorophyll proteins (FCPs). The ratio of the pigments in LHC; fucoxanthin: chlorophyll C: chlorophyll A; (0.6-1): (0.1-0.3): (1).</text>
</comment>
<evidence type="ECO:0000313" key="20">
    <source>
        <dbReference type="Proteomes" id="UP001153069"/>
    </source>
</evidence>
<evidence type="ECO:0000256" key="13">
    <source>
        <dbReference type="ARBA" id="ARBA00023136"/>
    </source>
</evidence>
<dbReference type="AlphaFoldDB" id="A0A9N8HTM9"/>
<keyword evidence="18" id="KW-0732">Signal</keyword>
<evidence type="ECO:0000256" key="10">
    <source>
        <dbReference type="ARBA" id="ARBA00022989"/>
    </source>
</evidence>
<keyword evidence="4 17" id="KW-0148">Chlorophyll</keyword>
<dbReference type="InterPro" id="IPR001344">
    <property type="entry name" value="Chloro_AB-bd_pln"/>
</dbReference>
<keyword evidence="10" id="KW-1133">Transmembrane helix</keyword>
<evidence type="ECO:0000313" key="19">
    <source>
        <dbReference type="EMBL" id="CAB9522343.1"/>
    </source>
</evidence>
<comment type="subcellular location">
    <subcellularLocation>
        <location evidence="2">Plastid</location>
        <location evidence="2">Chloroplast thylakoid membrane</location>
        <topology evidence="2">Multi-pass membrane protein</topology>
    </subcellularLocation>
</comment>
<dbReference type="GO" id="GO:0009535">
    <property type="term" value="C:chloroplast thylakoid membrane"/>
    <property type="evidence" value="ECO:0007669"/>
    <property type="project" value="UniProtKB-SubCell"/>
</dbReference>
<dbReference type="Proteomes" id="UP001153069">
    <property type="component" value="Unassembled WGS sequence"/>
</dbReference>
<dbReference type="Gene3D" id="1.10.3460.10">
    <property type="entry name" value="Chlorophyll a/b binding protein domain"/>
    <property type="match status" value="1"/>
</dbReference>
<dbReference type="PANTHER" id="PTHR21649">
    <property type="entry name" value="CHLOROPHYLL A/B BINDING PROTEIN"/>
    <property type="match status" value="1"/>
</dbReference>
<dbReference type="GO" id="GO:0030076">
    <property type="term" value="C:light-harvesting complex"/>
    <property type="evidence" value="ECO:0007669"/>
    <property type="project" value="UniProtKB-KW"/>
</dbReference>
<dbReference type="GO" id="GO:0009765">
    <property type="term" value="P:photosynthesis, light harvesting"/>
    <property type="evidence" value="ECO:0007669"/>
    <property type="project" value="InterPro"/>
</dbReference>
<feature type="binding site" evidence="17">
    <location>
        <position position="72"/>
    </location>
    <ligand>
        <name>chlorophyll a</name>
        <dbReference type="ChEBI" id="CHEBI:58416"/>
        <label>1</label>
    </ligand>
</feature>
<keyword evidence="12" id="KW-0793">Thylakoid</keyword>
<evidence type="ECO:0000256" key="1">
    <source>
        <dbReference type="ARBA" id="ARBA00004022"/>
    </source>
</evidence>
<keyword evidence="14" id="KW-0437">Light-harvesting polypeptide</keyword>
<comment type="similarity">
    <text evidence="3">Belongs to the fucoxanthin chlorophyll protein family.</text>
</comment>
<evidence type="ECO:0000256" key="18">
    <source>
        <dbReference type="SAM" id="SignalP"/>
    </source>
</evidence>
<evidence type="ECO:0000256" key="16">
    <source>
        <dbReference type="ARBA" id="ARBA00044011"/>
    </source>
</evidence>
<evidence type="ECO:0000256" key="2">
    <source>
        <dbReference type="ARBA" id="ARBA00004454"/>
    </source>
</evidence>
<proteinExistence type="inferred from homology"/>
<dbReference type="Pfam" id="PF00504">
    <property type="entry name" value="Chloroa_b-bind"/>
    <property type="match status" value="1"/>
</dbReference>
<dbReference type="EMBL" id="CAICTM010001290">
    <property type="protein sequence ID" value="CAB9522343.1"/>
    <property type="molecule type" value="Genomic_DNA"/>
</dbReference>
<evidence type="ECO:0000256" key="12">
    <source>
        <dbReference type="ARBA" id="ARBA00023078"/>
    </source>
</evidence>
<dbReference type="FunFam" id="1.10.3460.10:FF:000011">
    <property type="entry name" value="Fucoxanthin chlorophyll a/c protein 8"/>
    <property type="match status" value="1"/>
</dbReference>
<name>A0A9N8HTM9_9STRA</name>
<keyword evidence="7" id="KW-0934">Plastid</keyword>
<feature type="chain" id="PRO_5040445032" evidence="18">
    <location>
        <begin position="16"/>
        <end position="208"/>
    </location>
</feature>
<feature type="binding site" evidence="17">
    <location>
        <position position="67"/>
    </location>
    <ligand>
        <name>chlorophyll a</name>
        <dbReference type="ChEBI" id="CHEBI:58416"/>
        <label>1</label>
    </ligand>
</feature>
<keyword evidence="8" id="KW-0812">Transmembrane</keyword>
<comment type="function">
    <text evidence="1">The light-harvesting complex (LHC) functions as a light receptor, it captures and delivers excitation energy to photosystems with which it is closely associated. Energy is transferred from the carotenoid and chlorophyll C (or B) to chlorophyll A and the photosynthetic reaction centers where it is used to synthesize ATP and reducing power.</text>
</comment>
<evidence type="ECO:0000256" key="6">
    <source>
        <dbReference type="ARBA" id="ARBA00022531"/>
    </source>
</evidence>
<evidence type="ECO:0000256" key="8">
    <source>
        <dbReference type="ARBA" id="ARBA00022692"/>
    </source>
</evidence>
<evidence type="ECO:0000256" key="17">
    <source>
        <dbReference type="PIRSR" id="PIRSR601344-1"/>
    </source>
</evidence>
<feature type="signal peptide" evidence="18">
    <location>
        <begin position="1"/>
        <end position="15"/>
    </location>
</feature>
<organism evidence="19 20">
    <name type="scientific">Seminavis robusta</name>
    <dbReference type="NCBI Taxonomy" id="568900"/>
    <lineage>
        <taxon>Eukaryota</taxon>
        <taxon>Sar</taxon>
        <taxon>Stramenopiles</taxon>
        <taxon>Ochrophyta</taxon>
        <taxon>Bacillariophyta</taxon>
        <taxon>Bacillariophyceae</taxon>
        <taxon>Bacillariophycidae</taxon>
        <taxon>Naviculales</taxon>
        <taxon>Naviculaceae</taxon>
        <taxon>Seminavis</taxon>
    </lineage>
</organism>
<dbReference type="SUPFAM" id="SSF103511">
    <property type="entry name" value="Chlorophyll a-b binding protein"/>
    <property type="match status" value="1"/>
</dbReference>
<evidence type="ECO:0000256" key="9">
    <source>
        <dbReference type="ARBA" id="ARBA00022946"/>
    </source>
</evidence>
<keyword evidence="11" id="KW-0157">Chromophore</keyword>
<evidence type="ECO:0000256" key="11">
    <source>
        <dbReference type="ARBA" id="ARBA00022991"/>
    </source>
</evidence>
<protein>
    <submittedName>
        <fullName evidence="19">Fucoxanthin-chlorophyll a-c binding protein</fullName>
    </submittedName>
</protein>
<dbReference type="OrthoDB" id="423598at2759"/>
<keyword evidence="5" id="KW-0150">Chloroplast</keyword>
<dbReference type="GO" id="GO:0009523">
    <property type="term" value="C:photosystem II"/>
    <property type="evidence" value="ECO:0007669"/>
    <property type="project" value="UniProtKB-KW"/>
</dbReference>
<keyword evidence="9" id="KW-0809">Transit peptide</keyword>